<evidence type="ECO:0008006" key="4">
    <source>
        <dbReference type="Google" id="ProtNLM"/>
    </source>
</evidence>
<accession>A0ABY2GYE2</accession>
<dbReference type="Proteomes" id="UP001642720">
    <property type="component" value="Unassembled WGS sequence"/>
</dbReference>
<reference evidence="2 3" key="1">
    <citation type="submission" date="2018-01" db="EMBL/GenBank/DDBJ databases">
        <title>Genome characterization of the sugarcane-associated fungus Trichoderma ghanense CCMA-1212 and their application in lignocelulose bioconversion.</title>
        <authorList>
            <person name="Steindorff A.S."/>
            <person name="Mendes T.D."/>
            <person name="Vilela E.S.D."/>
            <person name="Rodrigues D.S."/>
            <person name="Formighieri E.F."/>
            <person name="Melo I.S."/>
            <person name="Favaro L.C.L."/>
        </authorList>
    </citation>
    <scope>NUCLEOTIDE SEQUENCE [LARGE SCALE GENOMIC DNA]</scope>
    <source>
        <strain evidence="2 3">CCMA-1212</strain>
    </source>
</reference>
<feature type="chain" id="PRO_5046642495" description="Secreted protein" evidence="1">
    <location>
        <begin position="33"/>
        <end position="127"/>
    </location>
</feature>
<dbReference type="RefSeq" id="XP_073557042.1">
    <property type="nucleotide sequence ID" value="XM_073704416.1"/>
</dbReference>
<evidence type="ECO:0000313" key="2">
    <source>
        <dbReference type="EMBL" id="TFB00841.1"/>
    </source>
</evidence>
<protein>
    <recommendedName>
        <fullName evidence="4">Secreted protein</fullName>
    </recommendedName>
</protein>
<feature type="signal peptide" evidence="1">
    <location>
        <begin position="1"/>
        <end position="32"/>
    </location>
</feature>
<dbReference type="GeneID" id="300578866"/>
<dbReference type="EMBL" id="PPTA01000010">
    <property type="protein sequence ID" value="TFB00841.1"/>
    <property type="molecule type" value="Genomic_DNA"/>
</dbReference>
<evidence type="ECO:0000313" key="3">
    <source>
        <dbReference type="Proteomes" id="UP001642720"/>
    </source>
</evidence>
<organism evidence="2 3">
    <name type="scientific">Trichoderma ghanense</name>
    <dbReference type="NCBI Taxonomy" id="65468"/>
    <lineage>
        <taxon>Eukaryota</taxon>
        <taxon>Fungi</taxon>
        <taxon>Dikarya</taxon>
        <taxon>Ascomycota</taxon>
        <taxon>Pezizomycotina</taxon>
        <taxon>Sordariomycetes</taxon>
        <taxon>Hypocreomycetidae</taxon>
        <taxon>Hypocreales</taxon>
        <taxon>Hypocreaceae</taxon>
        <taxon>Trichoderma</taxon>
    </lineage>
</organism>
<keyword evidence="3" id="KW-1185">Reference proteome</keyword>
<gene>
    <name evidence="2" type="ORF">CCMA1212_007244</name>
</gene>
<name>A0ABY2GYE2_9HYPO</name>
<evidence type="ECO:0000256" key="1">
    <source>
        <dbReference type="SAM" id="SignalP"/>
    </source>
</evidence>
<proteinExistence type="predicted"/>
<keyword evidence="1" id="KW-0732">Signal</keyword>
<comment type="caution">
    <text evidence="2">The sequence shown here is derived from an EMBL/GenBank/DDBJ whole genome shotgun (WGS) entry which is preliminary data.</text>
</comment>
<sequence>MSGWRQGGLGCSLRSLCLLAMHAHTCILLVHTLPYSIHTLQESGRLDCSQDQVPQLSSSAPKPSTNQMLQVAQQLEAVSCKPYRRFHSRDCPSSQVHASTAACDAVAAIRPRNVSHGDSPALETLHQ</sequence>